<dbReference type="Gene3D" id="3.40.1550.10">
    <property type="entry name" value="CheC-like"/>
    <property type="match status" value="1"/>
</dbReference>
<organism evidence="2 3">
    <name type="scientific">Seleniivibrio woodruffii</name>
    <dbReference type="NCBI Taxonomy" id="1078050"/>
    <lineage>
        <taxon>Bacteria</taxon>
        <taxon>Pseudomonadati</taxon>
        <taxon>Deferribacterota</taxon>
        <taxon>Deferribacteres</taxon>
        <taxon>Deferribacterales</taxon>
        <taxon>Geovibrionaceae</taxon>
        <taxon>Seleniivibrio</taxon>
    </lineage>
</organism>
<dbReference type="EMBL" id="SMGG01000003">
    <property type="protein sequence ID" value="TCK61898.1"/>
    <property type="molecule type" value="Genomic_DNA"/>
</dbReference>
<proteinExistence type="predicted"/>
<evidence type="ECO:0000313" key="3">
    <source>
        <dbReference type="Proteomes" id="UP000294614"/>
    </source>
</evidence>
<accession>A0A4R1KBG3</accession>
<dbReference type="AlphaFoldDB" id="A0A4R1KBG3"/>
<keyword evidence="1" id="KW-0145">Chemotaxis</keyword>
<comment type="caution">
    <text evidence="2">The sequence shown here is derived from an EMBL/GenBank/DDBJ whole genome shotgun (WGS) entry which is preliminary data.</text>
</comment>
<dbReference type="SUPFAM" id="SSF103039">
    <property type="entry name" value="CheC-like"/>
    <property type="match status" value="1"/>
</dbReference>
<dbReference type="InterPro" id="IPR028976">
    <property type="entry name" value="CheC-like_sf"/>
</dbReference>
<dbReference type="CDD" id="cd17910">
    <property type="entry name" value="CheC_ClassII"/>
    <property type="match status" value="1"/>
</dbReference>
<protein>
    <submittedName>
        <fullName evidence="2">Chemotaxis protein CheY-P-specific phosphatase CheC</fullName>
    </submittedName>
</protein>
<dbReference type="OrthoDB" id="9812187at2"/>
<evidence type="ECO:0000313" key="2">
    <source>
        <dbReference type="EMBL" id="TCK61898.1"/>
    </source>
</evidence>
<gene>
    <name evidence="2" type="ORF">C8D98_0404</name>
</gene>
<name>A0A4R1KBG3_9BACT</name>
<reference evidence="2 3" key="1">
    <citation type="submission" date="2019-03" db="EMBL/GenBank/DDBJ databases">
        <title>Genomic Encyclopedia of Type Strains, Phase IV (KMG-IV): sequencing the most valuable type-strain genomes for metagenomic binning, comparative biology and taxonomic classification.</title>
        <authorList>
            <person name="Goeker M."/>
        </authorList>
    </citation>
    <scope>NUCLEOTIDE SEQUENCE [LARGE SCALE GENOMIC DNA]</scope>
    <source>
        <strain evidence="2 3">DSM 24984</strain>
    </source>
</reference>
<sequence>MNHLSEIQTEAMIELFNIAYGMATSLISDSIGMHSTMYVPEMEIVSIDEFANVAYKSMDPDRGYFIVSQVFLNYLEGESVMLMSTRSAKALTECYSKLDETLNPEEPDDVKSCSLEITNIISSALLGRIADLTNTEIYFQPPEIRIYEPARIAEMNKNQEFTQVIVIKIIIDVDTTEIKGNMYILLKEESFGKFKQALDYFIESYSG</sequence>
<dbReference type="Proteomes" id="UP000294614">
    <property type="component" value="Unassembled WGS sequence"/>
</dbReference>
<dbReference type="GO" id="GO:0006935">
    <property type="term" value="P:chemotaxis"/>
    <property type="evidence" value="ECO:0007669"/>
    <property type="project" value="UniProtKB-KW"/>
</dbReference>
<dbReference type="RefSeq" id="WP_132871554.1">
    <property type="nucleotide sequence ID" value="NZ_JAJUHT010000002.1"/>
</dbReference>
<keyword evidence="3" id="KW-1185">Reference proteome</keyword>
<evidence type="ECO:0000256" key="1">
    <source>
        <dbReference type="ARBA" id="ARBA00022500"/>
    </source>
</evidence>